<dbReference type="PANTHER" id="PTHR33908:SF11">
    <property type="entry name" value="MEMBRANE PROTEIN"/>
    <property type="match status" value="1"/>
</dbReference>
<protein>
    <submittedName>
        <fullName evidence="9">Transporter</fullName>
    </submittedName>
</protein>
<evidence type="ECO:0000256" key="1">
    <source>
        <dbReference type="ARBA" id="ARBA00004651"/>
    </source>
</evidence>
<comment type="subcellular location">
    <subcellularLocation>
        <location evidence="1">Cell membrane</location>
        <topology evidence="1">Multi-pass membrane protein</topology>
    </subcellularLocation>
</comment>
<evidence type="ECO:0000313" key="9">
    <source>
        <dbReference type="EMBL" id="AAO35858.1"/>
    </source>
</evidence>
<dbReference type="GO" id="GO:0009103">
    <property type="term" value="P:lipopolysaccharide biosynthetic process"/>
    <property type="evidence" value="ECO:0007669"/>
    <property type="project" value="UniProtKB-ARBA"/>
</dbReference>
<keyword evidence="6 8" id="KW-1133">Transmembrane helix</keyword>
<name>Q895I2_CLOTE</name>
<dbReference type="AlphaFoldDB" id="Q895I2"/>
<reference evidence="9 10" key="1">
    <citation type="journal article" date="2003" name="Proc. Natl. Acad. Sci. U.S.A.">
        <title>The genome sequence of Clostridium tetani, the causative agent of tetanus disease.</title>
        <authorList>
            <person name="Brueggemann H."/>
            <person name="Baumer S."/>
            <person name="Fricke W.F."/>
            <person name="Wiezer A."/>
            <person name="Liesegang H."/>
            <person name="Decker I."/>
            <person name="Herzberg C."/>
            <person name="Martinez-Arias R."/>
            <person name="Merkl R."/>
            <person name="Henne A."/>
            <person name="Gottschalk G."/>
        </authorList>
    </citation>
    <scope>NUCLEOTIDE SEQUENCE [LARGE SCALE GENOMIC DNA]</scope>
    <source>
        <strain evidence="10">Massachusetts / E88</strain>
    </source>
</reference>
<dbReference type="GO" id="GO:0016763">
    <property type="term" value="F:pentosyltransferase activity"/>
    <property type="evidence" value="ECO:0007669"/>
    <property type="project" value="TreeGrafter"/>
</dbReference>
<feature type="transmembrane region" description="Helical" evidence="8">
    <location>
        <begin position="395"/>
        <end position="415"/>
    </location>
</feature>
<feature type="transmembrane region" description="Helical" evidence="8">
    <location>
        <begin position="341"/>
        <end position="360"/>
    </location>
</feature>
<feature type="transmembrane region" description="Helical" evidence="8">
    <location>
        <begin position="199"/>
        <end position="219"/>
    </location>
</feature>
<keyword evidence="7 8" id="KW-0472">Membrane</keyword>
<sequence length="422" mass="48786">MMLMKLESDRKEYGKSYYLIIALIGVLLSIFWCKLIKTEPFSDFKYYYELARSISQGKPWGDTYTTVGYPIVLGGIFKVFGDSLFIAKTFNLILILLNYYLAYSILNKLDVKEKLRKVIFTIFIFFPLNIMYSSVLATEPLFTTILLLITNIYFSKTKFKYIYIGILTAMNAMIKPFFIIFFFAILIIDAIGEWNIKKAIINSLTVLIISLLCISPWIYRNTKYVGELTFISNNGGIVLYINNNSQNKTGMWMDVNDVENSVAKTEEYKNANMTQKNKMLTKAAKKWIKDNPKRFVELGLLRLGVTYGLADDTYYTTYGSDVNASAKYNICKSITGVKACIFLVGIIFALLYSIYIIVNIFKNRGRNIDKGLLYTLVTFYMFTCVYFVTEGQGRYSFPLIFFMIYLFATCIEHLFRLRNKSL</sequence>
<feature type="transmembrane region" description="Helical" evidence="8">
    <location>
        <begin position="118"/>
        <end position="149"/>
    </location>
</feature>
<evidence type="ECO:0000256" key="3">
    <source>
        <dbReference type="ARBA" id="ARBA00022676"/>
    </source>
</evidence>
<proteinExistence type="predicted"/>
<evidence type="ECO:0000256" key="6">
    <source>
        <dbReference type="ARBA" id="ARBA00022989"/>
    </source>
</evidence>
<accession>Q895I2</accession>
<evidence type="ECO:0000313" key="10">
    <source>
        <dbReference type="Proteomes" id="UP000001412"/>
    </source>
</evidence>
<keyword evidence="2" id="KW-1003">Cell membrane</keyword>
<keyword evidence="3" id="KW-0328">Glycosyltransferase</keyword>
<feature type="transmembrane region" description="Helical" evidence="8">
    <location>
        <begin position="16"/>
        <end position="37"/>
    </location>
</feature>
<feature type="transmembrane region" description="Helical" evidence="8">
    <location>
        <begin position="161"/>
        <end position="187"/>
    </location>
</feature>
<gene>
    <name evidence="9" type="ordered locus">CTC_01292</name>
</gene>
<dbReference type="KEGG" id="ctc:CTC_01292"/>
<keyword evidence="10" id="KW-1185">Reference proteome</keyword>
<evidence type="ECO:0000256" key="7">
    <source>
        <dbReference type="ARBA" id="ARBA00023136"/>
    </source>
</evidence>
<keyword evidence="5 8" id="KW-0812">Transmembrane</keyword>
<evidence type="ECO:0000256" key="8">
    <source>
        <dbReference type="SAM" id="Phobius"/>
    </source>
</evidence>
<feature type="transmembrane region" description="Helical" evidence="8">
    <location>
        <begin position="85"/>
        <end position="106"/>
    </location>
</feature>
<evidence type="ECO:0000256" key="2">
    <source>
        <dbReference type="ARBA" id="ARBA00022475"/>
    </source>
</evidence>
<evidence type="ECO:0000256" key="5">
    <source>
        <dbReference type="ARBA" id="ARBA00022692"/>
    </source>
</evidence>
<dbReference type="EMBL" id="AE015927">
    <property type="protein sequence ID" value="AAO35858.1"/>
    <property type="molecule type" value="Genomic_DNA"/>
</dbReference>
<dbReference type="InterPro" id="IPR050297">
    <property type="entry name" value="LipidA_mod_glycosyltrf_83"/>
</dbReference>
<evidence type="ECO:0000256" key="4">
    <source>
        <dbReference type="ARBA" id="ARBA00022679"/>
    </source>
</evidence>
<feature type="transmembrane region" description="Helical" evidence="8">
    <location>
        <begin position="372"/>
        <end position="389"/>
    </location>
</feature>
<dbReference type="PANTHER" id="PTHR33908">
    <property type="entry name" value="MANNOSYLTRANSFERASE YKCB-RELATED"/>
    <property type="match status" value="1"/>
</dbReference>
<organism evidence="9 10">
    <name type="scientific">Clostridium tetani (strain Massachusetts / E88)</name>
    <dbReference type="NCBI Taxonomy" id="212717"/>
    <lineage>
        <taxon>Bacteria</taxon>
        <taxon>Bacillati</taxon>
        <taxon>Bacillota</taxon>
        <taxon>Clostridia</taxon>
        <taxon>Eubacteriales</taxon>
        <taxon>Clostridiaceae</taxon>
        <taxon>Clostridium</taxon>
    </lineage>
</organism>
<keyword evidence="4" id="KW-0808">Transferase</keyword>
<dbReference type="HOGENOM" id="CLU_048081_0_0_9"/>
<dbReference type="Proteomes" id="UP000001412">
    <property type="component" value="Chromosome"/>
</dbReference>
<dbReference type="STRING" id="212717.CTC_01292"/>
<dbReference type="GO" id="GO:0005886">
    <property type="term" value="C:plasma membrane"/>
    <property type="evidence" value="ECO:0007669"/>
    <property type="project" value="UniProtKB-SubCell"/>
</dbReference>